<accession>A0A087TZ03</accession>
<name>A0A087TZ03_STEMI</name>
<keyword evidence="2" id="KW-1185">Reference proteome</keyword>
<gene>
    <name evidence="1" type="ORF">X975_19482</name>
</gene>
<dbReference type="EMBL" id="KK117390">
    <property type="protein sequence ID" value="KFM70342.1"/>
    <property type="molecule type" value="Genomic_DNA"/>
</dbReference>
<evidence type="ECO:0000313" key="2">
    <source>
        <dbReference type="Proteomes" id="UP000054359"/>
    </source>
</evidence>
<organism evidence="1 2">
    <name type="scientific">Stegodyphus mimosarum</name>
    <name type="common">African social velvet spider</name>
    <dbReference type="NCBI Taxonomy" id="407821"/>
    <lineage>
        <taxon>Eukaryota</taxon>
        <taxon>Metazoa</taxon>
        <taxon>Ecdysozoa</taxon>
        <taxon>Arthropoda</taxon>
        <taxon>Chelicerata</taxon>
        <taxon>Arachnida</taxon>
        <taxon>Araneae</taxon>
        <taxon>Araneomorphae</taxon>
        <taxon>Entelegynae</taxon>
        <taxon>Eresoidea</taxon>
        <taxon>Eresidae</taxon>
        <taxon>Stegodyphus</taxon>
    </lineage>
</organism>
<feature type="non-terminal residue" evidence="1">
    <location>
        <position position="37"/>
    </location>
</feature>
<sequence>MRFIYLSFHFQNYVICRYKSQSFVKFSYSFLKLLQFC</sequence>
<protein>
    <submittedName>
        <fullName evidence="1">Uncharacterized protein</fullName>
    </submittedName>
</protein>
<dbReference type="Proteomes" id="UP000054359">
    <property type="component" value="Unassembled WGS sequence"/>
</dbReference>
<dbReference type="AlphaFoldDB" id="A0A087TZ03"/>
<reference evidence="1 2" key="1">
    <citation type="submission" date="2013-11" db="EMBL/GenBank/DDBJ databases">
        <title>Genome sequencing of Stegodyphus mimosarum.</title>
        <authorList>
            <person name="Bechsgaard J."/>
        </authorList>
    </citation>
    <scope>NUCLEOTIDE SEQUENCE [LARGE SCALE GENOMIC DNA]</scope>
</reference>
<evidence type="ECO:0000313" key="1">
    <source>
        <dbReference type="EMBL" id="KFM70342.1"/>
    </source>
</evidence>
<proteinExistence type="predicted"/>